<dbReference type="InterPro" id="IPR036397">
    <property type="entry name" value="RNaseH_sf"/>
</dbReference>
<dbReference type="Pfam" id="PF00929">
    <property type="entry name" value="RNase_T"/>
    <property type="match status" value="1"/>
</dbReference>
<keyword evidence="7 8" id="KW-0269">Exonuclease</keyword>
<comment type="caution">
    <text evidence="10">The sequence shown here is derived from an EMBL/GenBank/DDBJ whole genome shotgun (WGS) entry which is preliminary data.</text>
</comment>
<keyword evidence="4 8" id="KW-0540">Nuclease</keyword>
<organism evidence="10 11">
    <name type="scientific">Ogataea haglerorum</name>
    <dbReference type="NCBI Taxonomy" id="1937702"/>
    <lineage>
        <taxon>Eukaryota</taxon>
        <taxon>Fungi</taxon>
        <taxon>Dikarya</taxon>
        <taxon>Ascomycota</taxon>
        <taxon>Saccharomycotina</taxon>
        <taxon>Pichiomycetes</taxon>
        <taxon>Pichiales</taxon>
        <taxon>Pichiaceae</taxon>
        <taxon>Ogataea</taxon>
    </lineage>
</organism>
<comment type="domain">
    <text evidence="8">Contains a pseudo-UCH domain. This ubiquitin C-terminal hydrolase (UCH)-like or ubiquitin specific protease (USP)-like domain is predicted to be catalytically inactive because it lacks the active site catalytic triad characteristic of thiol proteases, with residues at the equivalent structural positions that are incompatible with catalysis, and it cannot bind ubiquitin. It functions as a structural scaffold for intra- and intermolecular interactions in the complex.</text>
</comment>
<evidence type="ECO:0000313" key="10">
    <source>
        <dbReference type="EMBL" id="KAG7765924.1"/>
    </source>
</evidence>
<dbReference type="SUPFAM" id="SSF53098">
    <property type="entry name" value="Ribonuclease H-like"/>
    <property type="match status" value="1"/>
</dbReference>
<dbReference type="SMART" id="SM00479">
    <property type="entry name" value="EXOIII"/>
    <property type="match status" value="1"/>
</dbReference>
<dbReference type="InterPro" id="IPR015943">
    <property type="entry name" value="WD40/YVTN_repeat-like_dom_sf"/>
</dbReference>
<dbReference type="EMBL" id="JAHLUN010000005">
    <property type="protein sequence ID" value="KAG7765924.1"/>
    <property type="molecule type" value="Genomic_DNA"/>
</dbReference>
<dbReference type="PROSITE" id="PS50235">
    <property type="entry name" value="USP_3"/>
    <property type="match status" value="1"/>
</dbReference>
<accession>A0ABQ7RHV9</accession>
<sequence length="1125" mass="127462">MNSRKAQSRLSLLVFRVRLAQDVQSALASGHVALGAELLHGRAHLVRPDKRSDVRKQRARISEADGHLPHAPPEQANRIVTALLFDDAHELLWLGDSHGYVYSYEGLKLGLYCSFRAHRLPVLQILNHKKGIVSLAADGVRFGTRQGLAKYTVPAPADVQFSSMAYTSNTQTELLVGTSGNLLRIDLTQGTVSGRLEYAHPVQYMQSNLRCVVLGRADGAVDVVDPKTWQVLKSWRAHSAALSSIAVRDNVLVTCGYSRRKDQYVLDPLVNVFDLREMSLGLPVAFPAGAFQVHLHPKLPNVAVILSSMGQINFIDVFDPSRIHLYQADLSAFVTMSDISSTGECLAFVDALQTVHLWTDQLLRPPCFAVLSQEPLRASLDVEPVPRENALSFESDAPFNLLKLPRYESMLLSAWPADMKFEVGKLPRPIEPEILRDGRTINGFTIARYDPRKYGPRNRAERHELLTARRDNDTLFPKFLSEREDDYDENEEKVRAKREMMANAFVYTPTGSDVPNAFKKTDILYSKFGVDDFDFTFYNSTQFSGLESHVDNSYTNAVLQLYRFTPPLFNFVVRTLAEDVQYDDCVLAELGYLMDMLVKAGGRNVVAANFQKLFSSLPQARQLGLLSADGRARDDRGQRRLVQLFNRFLLEQLARDETELYRRPVPQRMDELCGVAAQTTVRSHFCSLEHVTTVHVYSLDLNVLPPPPLIPAEFTILNYLEAAVNKTVQHSILCDVCKSYHAIEAALRVGRLPHVLMLHVDLDNEQLNEVRSFQHWLVPEFYTTAATGRPIFRTSPVAGAGTRYELVGYVAQITSRDNTNHLVTLSRTPEGEWYLLNDFLVTRISREEALNLTYWWKRPVLAVYQDLSEREFDYDGWKAVINDSILYRDHFAQGTREGKIVEYELLTREEAPKPGTLVAIDAEFVLLAPEEYVFRSSGAKVLVRPKKVSLARVSVIRGEGPREGVCFIDDYILTDESKIKDYITSFSGIEPGDLTPEKSNKTVVTLQTAYRKIWLLLNLGCVFVGHSLSGDFRAINIQVPPQQVRDTAELFYLKREKRKLGLKFLVYQLFNDRVQTGNHDSIEDAHSALRLYRKYLELKQSGELEETLQRIYLEGQYSRFRVPSS</sequence>
<dbReference type="PANTHER" id="PTHR15728:SF0">
    <property type="entry name" value="PAN2-PAN3 DEADENYLATION COMPLEX CATALYTIC SUBUNIT PAN2"/>
    <property type="match status" value="1"/>
</dbReference>
<dbReference type="EC" id="3.1.13.4" evidence="8"/>
<keyword evidence="6 8" id="KW-0378">Hydrolase</keyword>
<keyword evidence="1 8" id="KW-0963">Cytoplasm</keyword>
<dbReference type="PANTHER" id="PTHR15728">
    <property type="entry name" value="DEADENYLATION COMPLEX CATALYTIC SUBUNIT PAN2"/>
    <property type="match status" value="1"/>
</dbReference>
<gene>
    <name evidence="8" type="primary">PAN2</name>
    <name evidence="10" type="ORF">KL946_002104</name>
</gene>
<evidence type="ECO:0000256" key="7">
    <source>
        <dbReference type="ARBA" id="ARBA00022839"/>
    </source>
</evidence>
<name>A0ABQ7RHV9_9ASCO</name>
<dbReference type="Gene3D" id="3.30.420.10">
    <property type="entry name" value="Ribonuclease H-like superfamily/Ribonuclease H"/>
    <property type="match status" value="1"/>
</dbReference>
<keyword evidence="5 8" id="KW-0479">Metal-binding</keyword>
<feature type="binding site" evidence="8">
    <location>
        <position position="923"/>
    </location>
    <ligand>
        <name>a divalent metal cation</name>
        <dbReference type="ChEBI" id="CHEBI:60240"/>
        <note>catalytic</note>
    </ligand>
</feature>
<dbReference type="InterPro" id="IPR012337">
    <property type="entry name" value="RNaseH-like_sf"/>
</dbReference>
<evidence type="ECO:0000256" key="2">
    <source>
        <dbReference type="ARBA" id="ARBA00022574"/>
    </source>
</evidence>
<comment type="similarity">
    <text evidence="8">Belongs to the peptidase C19 family. PAN2 subfamily.</text>
</comment>
<comment type="function">
    <text evidence="8">Catalytic subunit of the poly(A)-nuclease (PAN) deadenylation complex, one of two cytoplasmic mRNA deadenylases involved in mRNA turnover. PAN specifically shortens poly(A) tails of RNA and the activity is stimulated by poly(A)-binding protein PAB1. PAN deadenylation is followed by rapid degradation of the shortened mRNA tails by the CCR4-NOT complex. Deadenylated mRNAs are then degraded by two alternative mechanisms, namely exosome-mediated 3'-5' exonucleolytic degradation, or deadenlyation-dependent mRNA decaping and subsequent 5'-3' exonucleolytic degradation by XRN1. May also be involved in post-transcriptional maturation of mRNA poly(A) tails.</text>
</comment>
<comment type="catalytic activity">
    <reaction evidence="8">
        <text>Exonucleolytic cleavage of poly(A) to 5'-AMP.</text>
        <dbReference type="EC" id="3.1.13.4"/>
    </reaction>
</comment>
<comment type="domain">
    <text evidence="8">The linker, or PAN3 interaction domain (PID), between the WD40 repeats and the pseudo-UCH domain mediates interaction with PAN3.</text>
</comment>
<comment type="caution">
    <text evidence="8">Lacks conserved residue(s) required for the propagation of feature annotation.</text>
</comment>
<feature type="binding site" evidence="8">
    <location>
        <position position="1031"/>
    </location>
    <ligand>
        <name>a divalent metal cation</name>
        <dbReference type="ChEBI" id="CHEBI:60240"/>
        <note>catalytic</note>
    </ligand>
</feature>
<proteinExistence type="inferred from homology"/>
<comment type="cofactor">
    <cofactor evidence="8">
        <name>a divalent metal cation</name>
        <dbReference type="ChEBI" id="CHEBI:60240"/>
    </cofactor>
    <text evidence="8">Binds 2 metal cations per subunit in the catalytic exonuclease domain.</text>
</comment>
<protein>
    <recommendedName>
        <fullName evidence="8">PAN2-PAN3 deadenylation complex catalytic subunit PAN2</fullName>
        <ecNumber evidence="8">3.1.13.4</ecNumber>
    </recommendedName>
    <alternativeName>
        <fullName evidence="8">PAB1P-dependent poly(A)-specific ribonuclease</fullName>
    </alternativeName>
    <alternativeName>
        <fullName evidence="8">Poly(A)-nuclease deadenylation complex subunit 2</fullName>
        <shortName evidence="8">PAN deadenylation complex subunit 2</shortName>
    </alternativeName>
</protein>
<feature type="domain" description="USP" evidence="9">
    <location>
        <begin position="544"/>
        <end position="859"/>
    </location>
</feature>
<keyword evidence="3 8" id="KW-0507">mRNA processing</keyword>
<comment type="subcellular location">
    <subcellularLocation>
        <location evidence="8">Cytoplasm</location>
    </subcellularLocation>
</comment>
<comment type="activity regulation">
    <text evidence="8">Positively regulated by the regulatory subunit PAN3.</text>
</comment>
<keyword evidence="11" id="KW-1185">Reference proteome</keyword>
<keyword evidence="2" id="KW-0853">WD repeat</keyword>
<comment type="subunit">
    <text evidence="8">Forms a heterotrimer with an asymmetric homodimer of the regulatory subunit PAN3 to form the poly(A)-nuclease (PAN) deadenylation complex.</text>
</comment>
<evidence type="ECO:0000259" key="9">
    <source>
        <dbReference type="PROSITE" id="PS50235"/>
    </source>
</evidence>
<dbReference type="InterPro" id="IPR030843">
    <property type="entry name" value="PAN2"/>
</dbReference>
<dbReference type="InterPro" id="IPR028881">
    <property type="entry name" value="PAN2_UCH_dom"/>
</dbReference>
<dbReference type="Gene3D" id="2.130.10.10">
    <property type="entry name" value="YVTN repeat-like/Quinoprotein amine dehydrogenase"/>
    <property type="match status" value="1"/>
</dbReference>
<evidence type="ECO:0000256" key="8">
    <source>
        <dbReference type="HAMAP-Rule" id="MF_03182"/>
    </source>
</evidence>
<evidence type="ECO:0000256" key="6">
    <source>
        <dbReference type="ARBA" id="ARBA00022801"/>
    </source>
</evidence>
<evidence type="ECO:0000256" key="1">
    <source>
        <dbReference type="ARBA" id="ARBA00022490"/>
    </source>
</evidence>
<dbReference type="InterPro" id="IPR036322">
    <property type="entry name" value="WD40_repeat_dom_sf"/>
</dbReference>
<dbReference type="SUPFAM" id="SSF54001">
    <property type="entry name" value="Cysteine proteinases"/>
    <property type="match status" value="1"/>
</dbReference>
<feature type="binding site" evidence="8">
    <location>
        <position position="1084"/>
    </location>
    <ligand>
        <name>a divalent metal cation</name>
        <dbReference type="ChEBI" id="CHEBI:60240"/>
        <note>catalytic</note>
    </ligand>
</feature>
<dbReference type="Proteomes" id="UP000697297">
    <property type="component" value="Unassembled WGS sequence"/>
</dbReference>
<evidence type="ECO:0000256" key="4">
    <source>
        <dbReference type="ARBA" id="ARBA00022722"/>
    </source>
</evidence>
<reference evidence="10 11" key="1">
    <citation type="journal article" date="2021" name="G3 (Bethesda)">
        <title>Genomic diversity, chromosomal rearrangements, and interspecies hybridization in the ogataea polymorpha species complex.</title>
        <authorList>
            <person name="Hanson S.J."/>
            <person name="Cinneide E.O."/>
            <person name="Salzberg L.I."/>
            <person name="Wolfe K.H."/>
            <person name="McGowan J."/>
            <person name="Fitzpatrick D.A."/>
            <person name="Matlin K."/>
        </authorList>
    </citation>
    <scope>NUCLEOTIDE SEQUENCE [LARGE SCALE GENOMIC DNA]</scope>
    <source>
        <strain evidence="10">81-436-3</strain>
    </source>
</reference>
<dbReference type="HAMAP" id="MF_03182">
    <property type="entry name" value="PAN2"/>
    <property type="match status" value="1"/>
</dbReference>
<dbReference type="CDD" id="cd06143">
    <property type="entry name" value="PAN2_exo"/>
    <property type="match status" value="1"/>
</dbReference>
<dbReference type="InterPro" id="IPR028889">
    <property type="entry name" value="USP"/>
</dbReference>
<dbReference type="InterPro" id="IPR048841">
    <property type="entry name" value="PAN2_N"/>
</dbReference>
<dbReference type="SUPFAM" id="SSF50978">
    <property type="entry name" value="WD40 repeat-like"/>
    <property type="match status" value="1"/>
</dbReference>
<evidence type="ECO:0000256" key="3">
    <source>
        <dbReference type="ARBA" id="ARBA00022664"/>
    </source>
</evidence>
<feature type="binding site" evidence="8">
    <location>
        <position position="921"/>
    </location>
    <ligand>
        <name>a divalent metal cation</name>
        <dbReference type="ChEBI" id="CHEBI:60240"/>
        <note>catalytic</note>
    </ligand>
</feature>
<evidence type="ECO:0000256" key="5">
    <source>
        <dbReference type="ARBA" id="ARBA00022723"/>
    </source>
</evidence>
<dbReference type="Gene3D" id="3.90.70.10">
    <property type="entry name" value="Cysteine proteinases"/>
    <property type="match status" value="1"/>
</dbReference>
<dbReference type="InterPro" id="IPR038765">
    <property type="entry name" value="Papain-like_cys_pep_sf"/>
</dbReference>
<dbReference type="InterPro" id="IPR013520">
    <property type="entry name" value="Ribonucl_H"/>
</dbReference>
<evidence type="ECO:0000313" key="11">
    <source>
        <dbReference type="Proteomes" id="UP000697297"/>
    </source>
</evidence>
<dbReference type="InterPro" id="IPR050785">
    <property type="entry name" value="PAN2-PAN3_catalytic_subunit"/>
</dbReference>
<dbReference type="Pfam" id="PF13423">
    <property type="entry name" value="UCH_1"/>
    <property type="match status" value="1"/>
</dbReference>
<dbReference type="Pfam" id="PF20770">
    <property type="entry name" value="PAN2_N"/>
    <property type="match status" value="1"/>
</dbReference>